<dbReference type="InterPro" id="IPR012270">
    <property type="entry name" value="CCR4-NOT_su3/5"/>
</dbReference>
<dbReference type="GO" id="GO:0005634">
    <property type="term" value="C:nucleus"/>
    <property type="evidence" value="ECO:0007669"/>
    <property type="project" value="UniProtKB-SubCell"/>
</dbReference>
<gene>
    <name evidence="15" type="ORF">KFL_000120140</name>
</gene>
<evidence type="ECO:0000256" key="2">
    <source>
        <dbReference type="ARBA" id="ARBA00004496"/>
    </source>
</evidence>
<dbReference type="InterPro" id="IPR007207">
    <property type="entry name" value="Not_N"/>
</dbReference>
<feature type="coiled-coil region" evidence="11">
    <location>
        <begin position="45"/>
        <end position="101"/>
    </location>
</feature>
<feature type="region of interest" description="Disordered" evidence="12">
    <location>
        <begin position="373"/>
        <end position="416"/>
    </location>
</feature>
<feature type="compositionally biased region" description="Basic and acidic residues" evidence="12">
    <location>
        <begin position="116"/>
        <end position="127"/>
    </location>
</feature>
<dbReference type="STRING" id="105231.A0A1Y1HP35"/>
<feature type="compositionally biased region" description="Basic and acidic residues" evidence="12">
    <location>
        <begin position="579"/>
        <end position="593"/>
    </location>
</feature>
<feature type="compositionally biased region" description="Pro residues" evidence="12">
    <location>
        <begin position="543"/>
        <end position="558"/>
    </location>
</feature>
<dbReference type="GO" id="GO:0006355">
    <property type="term" value="P:regulation of DNA-templated transcription"/>
    <property type="evidence" value="ECO:0007669"/>
    <property type="project" value="InterPro"/>
</dbReference>
<dbReference type="InterPro" id="IPR038635">
    <property type="entry name" value="CCR4-NOT_su2/3/5_C_sf"/>
</dbReference>
<evidence type="ECO:0000259" key="13">
    <source>
        <dbReference type="Pfam" id="PF04065"/>
    </source>
</evidence>
<dbReference type="Proteomes" id="UP000054558">
    <property type="component" value="Unassembled WGS sequence"/>
</dbReference>
<feature type="domain" description="NOT2/NOT3/NOT5 C-terminal" evidence="14">
    <location>
        <begin position="672"/>
        <end position="806"/>
    </location>
</feature>
<feature type="region of interest" description="Disordered" evidence="12">
    <location>
        <begin position="676"/>
        <end position="702"/>
    </location>
</feature>
<evidence type="ECO:0000256" key="5">
    <source>
        <dbReference type="ARBA" id="ARBA00022491"/>
    </source>
</evidence>
<keyword evidence="8 10" id="KW-0804">Transcription</keyword>
<proteinExistence type="inferred from homology"/>
<feature type="domain" description="CCR4-Not complex component Not N-terminal" evidence="13">
    <location>
        <begin position="4"/>
        <end position="232"/>
    </location>
</feature>
<evidence type="ECO:0000256" key="7">
    <source>
        <dbReference type="ARBA" id="ARBA00023015"/>
    </source>
</evidence>
<feature type="compositionally biased region" description="Low complexity" evidence="12">
    <location>
        <begin position="268"/>
        <end position="287"/>
    </location>
</feature>
<feature type="region of interest" description="Disordered" evidence="12">
    <location>
        <begin position="258"/>
        <end position="360"/>
    </location>
</feature>
<feature type="region of interest" description="Disordered" evidence="12">
    <location>
        <begin position="635"/>
        <end position="659"/>
    </location>
</feature>
<sequence length="812" mass="88740">MGASRKLQAEIDRVLKKVQEGIEIFDNIWEKLYNGAYDPENVNQKEKFEADLKKEIKKLQRYRDQIKTWAQSSEVKDKKPLQDARKAVEREMERFKICERETKTKAFSQEGLGKQPRTDPKEKAKAETRDWINTAVTNLETQVDTFESELENLTTKKGKQKPPRMSHLEESIERNKAHVIKLEQILRLLDNEELSPEEVNDVKDLVEDYLERNQDDFDEFSDVDDMYEALGLEKLEMADNMDAIPAVAPAVLLKEKGVKPPLPPPPAAQQAAAERAAAERAAAAAAATTTKDRPGGPLSPQPISVTPPEEPEEKAPETPKAGTPRNVIGPGVGRGAPLGRAGSGPLVPPVSPVQTTLPSPKELDTLANLAGRRVGPGIVTPPIAVPTSPNRLADLGPPSNGLARSLSGQGSGGLGGLGLKNALAGQGLEVPPLGAQSPVGSRLGAFTQAPSGNKIADAAEAVTGAGLKGPIFNPGEGSQWRPQTAGFQGQTELFQRGPRAEIQPDQKSQYLSRYQAVQQGAAVGGGLAALSGAQQAASQHPLGTPPLTPPPATPPSPSQSPLVGSRGNTRPQTPATPRSEAHSSDRAAEHLSQEDALPADFARQLSISEDDLKNADTFDVSVSIPGTLAELSSLAKQAETPAGKDQPGQAEGRPFAGAHTDPALNLQLLEASLRNIPQQKDSERPKHYVPKNPASTPASYPSVPSPILDRPELFERFETDVLFFSFYYQQGTYQQYLAAKELKKQSWRYHKKYNTWFQRHEEPKLTTDEYEQGTYVYFDFHIVHDDYQTGWCQRIKTEFTFEYQYLEDELVA</sequence>
<feature type="compositionally biased region" description="Polar residues" evidence="12">
    <location>
        <begin position="566"/>
        <end position="576"/>
    </location>
</feature>
<evidence type="ECO:0000256" key="8">
    <source>
        <dbReference type="ARBA" id="ARBA00023163"/>
    </source>
</evidence>
<evidence type="ECO:0000313" key="16">
    <source>
        <dbReference type="Proteomes" id="UP000054558"/>
    </source>
</evidence>
<keyword evidence="5 10" id="KW-0678">Repressor</keyword>
<keyword evidence="11" id="KW-0175">Coiled coil</keyword>
<organism evidence="15 16">
    <name type="scientific">Klebsormidium nitens</name>
    <name type="common">Green alga</name>
    <name type="synonym">Ulothrix nitens</name>
    <dbReference type="NCBI Taxonomy" id="105231"/>
    <lineage>
        <taxon>Eukaryota</taxon>
        <taxon>Viridiplantae</taxon>
        <taxon>Streptophyta</taxon>
        <taxon>Klebsormidiophyceae</taxon>
        <taxon>Klebsormidiales</taxon>
        <taxon>Klebsormidiaceae</taxon>
        <taxon>Klebsormidium</taxon>
    </lineage>
</organism>
<keyword evidence="4 10" id="KW-0963">Cytoplasm</keyword>
<feature type="compositionally biased region" description="Low complexity" evidence="12">
    <location>
        <begin position="532"/>
        <end position="542"/>
    </location>
</feature>
<dbReference type="EMBL" id="DF236961">
    <property type="protein sequence ID" value="GAQ78366.1"/>
    <property type="molecule type" value="Genomic_DNA"/>
</dbReference>
<comment type="subcellular location">
    <subcellularLocation>
        <location evidence="2 10">Cytoplasm</location>
    </subcellularLocation>
    <subcellularLocation>
        <location evidence="1 10">Nucleus</location>
    </subcellularLocation>
</comment>
<dbReference type="PIRSF" id="PIRSF005290">
    <property type="entry name" value="NOT_su_3_5"/>
    <property type="match status" value="1"/>
</dbReference>
<evidence type="ECO:0000256" key="9">
    <source>
        <dbReference type="ARBA" id="ARBA00023242"/>
    </source>
</evidence>
<evidence type="ECO:0000259" key="14">
    <source>
        <dbReference type="Pfam" id="PF04153"/>
    </source>
</evidence>
<dbReference type="GO" id="GO:0000932">
    <property type="term" value="C:P-body"/>
    <property type="evidence" value="ECO:0000318"/>
    <property type="project" value="GO_Central"/>
</dbReference>
<comment type="similarity">
    <text evidence="3 10">Belongs to the CNOT2/3/5 family.</text>
</comment>
<dbReference type="PANTHER" id="PTHR23326">
    <property type="entry name" value="CCR4 NOT-RELATED"/>
    <property type="match status" value="1"/>
</dbReference>
<feature type="region of interest" description="Disordered" evidence="12">
    <location>
        <begin position="532"/>
        <end position="597"/>
    </location>
</feature>
<dbReference type="OrthoDB" id="293823at2759"/>
<accession>A0A1Y1HP35</accession>
<keyword evidence="6" id="KW-0597">Phosphoprotein</keyword>
<dbReference type="InterPro" id="IPR007282">
    <property type="entry name" value="NOT2/3/5_C"/>
</dbReference>
<dbReference type="Gene3D" id="2.30.30.1020">
    <property type="entry name" value="CCR4-NOT complex subunit 2/3/5, C-terminal domain"/>
    <property type="match status" value="1"/>
</dbReference>
<dbReference type="Pfam" id="PF04065">
    <property type="entry name" value="Not3"/>
    <property type="match status" value="1"/>
</dbReference>
<dbReference type="GO" id="GO:0000289">
    <property type="term" value="P:nuclear-transcribed mRNA poly(A) tail shortening"/>
    <property type="evidence" value="ECO:0000318"/>
    <property type="project" value="GO_Central"/>
</dbReference>
<evidence type="ECO:0000256" key="10">
    <source>
        <dbReference type="PIRNR" id="PIRNR005290"/>
    </source>
</evidence>
<name>A0A1Y1HP35_KLENI</name>
<dbReference type="InterPro" id="IPR040168">
    <property type="entry name" value="Not2/3/5"/>
</dbReference>
<dbReference type="GO" id="GO:0030015">
    <property type="term" value="C:CCR4-NOT core complex"/>
    <property type="evidence" value="ECO:0000318"/>
    <property type="project" value="GO_Central"/>
</dbReference>
<reference evidence="15 16" key="1">
    <citation type="journal article" date="2014" name="Nat. Commun.">
        <title>Klebsormidium flaccidum genome reveals primary factors for plant terrestrial adaptation.</title>
        <authorList>
            <person name="Hori K."/>
            <person name="Maruyama F."/>
            <person name="Fujisawa T."/>
            <person name="Togashi T."/>
            <person name="Yamamoto N."/>
            <person name="Seo M."/>
            <person name="Sato S."/>
            <person name="Yamada T."/>
            <person name="Mori H."/>
            <person name="Tajima N."/>
            <person name="Moriyama T."/>
            <person name="Ikeuchi M."/>
            <person name="Watanabe M."/>
            <person name="Wada H."/>
            <person name="Kobayashi K."/>
            <person name="Saito M."/>
            <person name="Masuda T."/>
            <person name="Sasaki-Sekimoto Y."/>
            <person name="Mashiguchi K."/>
            <person name="Awai K."/>
            <person name="Shimojima M."/>
            <person name="Masuda S."/>
            <person name="Iwai M."/>
            <person name="Nobusawa T."/>
            <person name="Narise T."/>
            <person name="Kondo S."/>
            <person name="Saito H."/>
            <person name="Sato R."/>
            <person name="Murakawa M."/>
            <person name="Ihara Y."/>
            <person name="Oshima-Yamada Y."/>
            <person name="Ohtaka K."/>
            <person name="Satoh M."/>
            <person name="Sonobe K."/>
            <person name="Ishii M."/>
            <person name="Ohtani R."/>
            <person name="Kanamori-Sato M."/>
            <person name="Honoki R."/>
            <person name="Miyazaki D."/>
            <person name="Mochizuki H."/>
            <person name="Umetsu J."/>
            <person name="Higashi K."/>
            <person name="Shibata D."/>
            <person name="Kamiya Y."/>
            <person name="Sato N."/>
            <person name="Nakamura Y."/>
            <person name="Tabata S."/>
            <person name="Ida S."/>
            <person name="Kurokawa K."/>
            <person name="Ohta H."/>
        </authorList>
    </citation>
    <scope>NUCLEOTIDE SEQUENCE [LARGE SCALE GENOMIC DNA]</scope>
    <source>
        <strain evidence="15 16">NIES-2285</strain>
    </source>
</reference>
<protein>
    <submittedName>
        <fullName evidence="15">Transcription regulator NOT2/NOT3/NOT5 family protein</fullName>
    </submittedName>
</protein>
<evidence type="ECO:0000256" key="1">
    <source>
        <dbReference type="ARBA" id="ARBA00004123"/>
    </source>
</evidence>
<dbReference type="Pfam" id="PF04153">
    <property type="entry name" value="NOT2_3_5_C"/>
    <property type="match status" value="1"/>
</dbReference>
<evidence type="ECO:0000256" key="4">
    <source>
        <dbReference type="ARBA" id="ARBA00022490"/>
    </source>
</evidence>
<evidence type="ECO:0000256" key="11">
    <source>
        <dbReference type="SAM" id="Coils"/>
    </source>
</evidence>
<feature type="region of interest" description="Disordered" evidence="12">
    <location>
        <begin position="106"/>
        <end position="127"/>
    </location>
</feature>
<dbReference type="AlphaFoldDB" id="A0A1Y1HP35"/>
<evidence type="ECO:0000256" key="6">
    <source>
        <dbReference type="ARBA" id="ARBA00022553"/>
    </source>
</evidence>
<keyword evidence="16" id="KW-1185">Reference proteome</keyword>
<keyword evidence="7 10" id="KW-0805">Transcription regulation</keyword>
<evidence type="ECO:0000313" key="15">
    <source>
        <dbReference type="EMBL" id="GAQ78366.1"/>
    </source>
</evidence>
<dbReference type="OMA" id="CYRRKEN"/>
<evidence type="ECO:0000256" key="12">
    <source>
        <dbReference type="SAM" id="MobiDB-lite"/>
    </source>
</evidence>
<dbReference type="FunFam" id="2.30.30.1020:FF:000003">
    <property type="entry name" value="CCR4-NOT transcription complex subunit 3 isoform X1"/>
    <property type="match status" value="1"/>
</dbReference>
<evidence type="ECO:0000256" key="3">
    <source>
        <dbReference type="ARBA" id="ARBA00007682"/>
    </source>
</evidence>
<keyword evidence="9 10" id="KW-0539">Nucleus</keyword>